<feature type="domain" description="SsuA/THI5-like" evidence="2">
    <location>
        <begin position="50"/>
        <end position="262"/>
    </location>
</feature>
<reference evidence="3 4" key="1">
    <citation type="submission" date="2016-11" db="EMBL/GenBank/DDBJ databases">
        <authorList>
            <person name="Jaros S."/>
            <person name="Januszkiewicz K."/>
            <person name="Wedrychowicz H."/>
        </authorList>
    </citation>
    <scope>NUCLEOTIDE SEQUENCE [LARGE SCALE GENOMIC DNA]</scope>
    <source>
        <strain evidence="3 4">DSM 10502</strain>
    </source>
</reference>
<accession>A0A1M4YMK0</accession>
<evidence type="ECO:0000313" key="3">
    <source>
        <dbReference type="EMBL" id="SHF07039.1"/>
    </source>
</evidence>
<dbReference type="AlphaFoldDB" id="A0A1M4YMK0"/>
<dbReference type="PANTHER" id="PTHR30024">
    <property type="entry name" value="ALIPHATIC SULFONATES-BINDING PROTEIN-RELATED"/>
    <property type="match status" value="1"/>
</dbReference>
<dbReference type="EMBL" id="FQUG01000006">
    <property type="protein sequence ID" value="SHF07039.1"/>
    <property type="molecule type" value="Genomic_DNA"/>
</dbReference>
<evidence type="ECO:0000259" key="2">
    <source>
        <dbReference type="Pfam" id="PF09084"/>
    </source>
</evidence>
<feature type="chain" id="PRO_5039508428" evidence="1">
    <location>
        <begin position="22"/>
        <end position="358"/>
    </location>
</feature>
<dbReference type="Proteomes" id="UP000184404">
    <property type="component" value="Unassembled WGS sequence"/>
</dbReference>
<dbReference type="RefSeq" id="WP_072935881.1">
    <property type="nucleotide sequence ID" value="NZ_FQUG01000006.1"/>
</dbReference>
<keyword evidence="4" id="KW-1185">Reference proteome</keyword>
<proteinExistence type="predicted"/>
<sequence>MGKKFLAVVSVILGLILAAGCGGTKSASKDGAGEPLEVQINTNRVSSALTVLAENGGFNKEENIKVNLHVMNVAYADILSALSSNKVHVTTGGVGSTAPLRMMENGADFVVIGGQMGEGADIVTLPERAKEWENITAETVKGKKIGVVRTASGDIALRGALSRMGIDLSTIEYVELGNEPAIIEAIKKGELDAGNVQANLRDTAHQAGLVSALHVDKVSPNFICCRVLTRPETLKTRRSDLVHFMRAQLKAYRYLHTHQDEALALINKSIEVDEKVLRSQLFEDEHLKLEPDPTGKRVEEFYDSMKRVGYIEGKIDIKKQIDVSLYREALESLLKEEPNDPTWLKFRADYEKNNGAWS</sequence>
<dbReference type="SUPFAM" id="SSF53850">
    <property type="entry name" value="Periplasmic binding protein-like II"/>
    <property type="match status" value="1"/>
</dbReference>
<keyword evidence="1" id="KW-0732">Signal</keyword>
<dbReference type="PROSITE" id="PS51257">
    <property type="entry name" value="PROKAR_LIPOPROTEIN"/>
    <property type="match status" value="1"/>
</dbReference>
<dbReference type="Pfam" id="PF09084">
    <property type="entry name" value="NMT1"/>
    <property type="match status" value="1"/>
</dbReference>
<dbReference type="OrthoDB" id="9815602at2"/>
<name>A0A1M4YMK0_9FIRM</name>
<evidence type="ECO:0000313" key="4">
    <source>
        <dbReference type="Proteomes" id="UP000184404"/>
    </source>
</evidence>
<dbReference type="STRING" id="1123243.SAMN02745190_01811"/>
<dbReference type="Gene3D" id="3.40.190.10">
    <property type="entry name" value="Periplasmic binding protein-like II"/>
    <property type="match status" value="2"/>
</dbReference>
<dbReference type="InterPro" id="IPR015168">
    <property type="entry name" value="SsuA/THI5"/>
</dbReference>
<gene>
    <name evidence="3" type="ORF">SAMN02745190_01811</name>
</gene>
<protein>
    <submittedName>
        <fullName evidence="3">NitT/TauT family transport system substrate-binding protein</fullName>
    </submittedName>
</protein>
<evidence type="ECO:0000256" key="1">
    <source>
        <dbReference type="SAM" id="SignalP"/>
    </source>
</evidence>
<organism evidence="3 4">
    <name type="scientific">Schwartzia succinivorans DSM 10502</name>
    <dbReference type="NCBI Taxonomy" id="1123243"/>
    <lineage>
        <taxon>Bacteria</taxon>
        <taxon>Bacillati</taxon>
        <taxon>Bacillota</taxon>
        <taxon>Negativicutes</taxon>
        <taxon>Selenomonadales</taxon>
        <taxon>Selenomonadaceae</taxon>
        <taxon>Schwartzia</taxon>
    </lineage>
</organism>
<feature type="signal peptide" evidence="1">
    <location>
        <begin position="1"/>
        <end position="21"/>
    </location>
</feature>